<name>A0ABV6CB05_9GAMM</name>
<accession>A0ABV6CB05</accession>
<comment type="caution">
    <text evidence="1">The sequence shown here is derived from an EMBL/GenBank/DDBJ whole genome shotgun (WGS) entry which is preliminary data.</text>
</comment>
<proteinExistence type="predicted"/>
<gene>
    <name evidence="1" type="ORF">ACFFIT_08750</name>
</gene>
<reference evidence="1 2" key="1">
    <citation type="submission" date="2024-09" db="EMBL/GenBank/DDBJ databases">
        <authorList>
            <person name="Sun Q."/>
            <person name="Mori K."/>
        </authorList>
    </citation>
    <scope>NUCLEOTIDE SEQUENCE [LARGE SCALE GENOMIC DNA]</scope>
    <source>
        <strain evidence="1 2">CCM 8545</strain>
    </source>
</reference>
<evidence type="ECO:0000313" key="1">
    <source>
        <dbReference type="EMBL" id="MFC0180168.1"/>
    </source>
</evidence>
<organism evidence="1 2">
    <name type="scientific">Thorsellia kenyensis</name>
    <dbReference type="NCBI Taxonomy" id="1549888"/>
    <lineage>
        <taxon>Bacteria</taxon>
        <taxon>Pseudomonadati</taxon>
        <taxon>Pseudomonadota</taxon>
        <taxon>Gammaproteobacteria</taxon>
        <taxon>Enterobacterales</taxon>
        <taxon>Thorselliaceae</taxon>
        <taxon>Thorsellia</taxon>
    </lineage>
</organism>
<dbReference type="EMBL" id="JBHLXE010000094">
    <property type="protein sequence ID" value="MFC0180168.1"/>
    <property type="molecule type" value="Genomic_DNA"/>
</dbReference>
<dbReference type="InterPro" id="IPR021500">
    <property type="entry name" value="DUF3156"/>
</dbReference>
<dbReference type="Proteomes" id="UP001589758">
    <property type="component" value="Unassembled WGS sequence"/>
</dbReference>
<dbReference type="RefSeq" id="WP_385877279.1">
    <property type="nucleotide sequence ID" value="NZ_JBHLXE010000094.1"/>
</dbReference>
<evidence type="ECO:0000313" key="2">
    <source>
        <dbReference type="Proteomes" id="UP001589758"/>
    </source>
</evidence>
<protein>
    <submittedName>
        <fullName evidence="1">DUF3156 family protein</fullName>
    </submittedName>
</protein>
<keyword evidence="2" id="KW-1185">Reference proteome</keyword>
<sequence length="225" mass="25770">MKTVSKQTIWQRLKLSVKAVKGYQLGALLKKLEQNLAPYEVKFIAPAEAVFRPTEKLYVRVKEQVKPLFLGHLIQSEFSISSDFVSSNEEESQNNLMIDNAHTGNGLTCQFQTTGMLKRQTIKPIIKGNMGISEQLMTLFSHYPEFYETLKKMDFTKAQLTMTAESWTFTVMHFAASEVVGRVPPIRRYIPLSGEQRQLLLSSLLMMQQLMQQLLLIVQHKEIKG</sequence>
<dbReference type="Pfam" id="PF11354">
    <property type="entry name" value="DUF3156"/>
    <property type="match status" value="1"/>
</dbReference>